<protein>
    <submittedName>
        <fullName evidence="1">Uncharacterized protein</fullName>
    </submittedName>
</protein>
<dbReference type="AlphaFoldDB" id="A0A6N2L014"/>
<accession>A0A6N2L014</accession>
<sequence>MLIKYLFKYVSKGSDRCRIVVQKENDDEIKAYLNYHFICPYEAVWRPFQFPIHSRNPPVEHLQVHLPSEHNIVYSGNESLLNKQWSTRTKGFSLGRLTYVHPTPGELYFLRLLLSHVKGVLSFDDLRKVSGVLYPTFKLACKSLGLLGDDKE</sequence>
<reference evidence="1" key="1">
    <citation type="submission" date="2019-03" db="EMBL/GenBank/DDBJ databases">
        <authorList>
            <person name="Mank J."/>
            <person name="Almeida P."/>
        </authorList>
    </citation>
    <scope>NUCLEOTIDE SEQUENCE</scope>
    <source>
        <strain evidence="1">78183</strain>
    </source>
</reference>
<gene>
    <name evidence="1" type="ORF">SVIM_LOCUS121899</name>
</gene>
<dbReference type="PANTHER" id="PTHR10492">
    <property type="match status" value="1"/>
</dbReference>
<dbReference type="PANTHER" id="PTHR10492:SF57">
    <property type="entry name" value="ATP-DEPENDENT DNA HELICASE"/>
    <property type="match status" value="1"/>
</dbReference>
<proteinExistence type="predicted"/>
<organism evidence="1">
    <name type="scientific">Salix viminalis</name>
    <name type="common">Common osier</name>
    <name type="synonym">Basket willow</name>
    <dbReference type="NCBI Taxonomy" id="40686"/>
    <lineage>
        <taxon>Eukaryota</taxon>
        <taxon>Viridiplantae</taxon>
        <taxon>Streptophyta</taxon>
        <taxon>Embryophyta</taxon>
        <taxon>Tracheophyta</taxon>
        <taxon>Spermatophyta</taxon>
        <taxon>Magnoliopsida</taxon>
        <taxon>eudicotyledons</taxon>
        <taxon>Gunneridae</taxon>
        <taxon>Pentapetalae</taxon>
        <taxon>rosids</taxon>
        <taxon>fabids</taxon>
        <taxon>Malpighiales</taxon>
        <taxon>Salicaceae</taxon>
        <taxon>Saliceae</taxon>
        <taxon>Salix</taxon>
    </lineage>
</organism>
<dbReference type="EMBL" id="CAADRP010000657">
    <property type="protein sequence ID" value="VFU30638.1"/>
    <property type="molecule type" value="Genomic_DNA"/>
</dbReference>
<name>A0A6N2L014_SALVM</name>
<evidence type="ECO:0000313" key="1">
    <source>
        <dbReference type="EMBL" id="VFU30638.1"/>
    </source>
</evidence>